<sequence length="502" mass="52941">MNGGDRVDVVANTRIAGEGRELLAHPDVETDGVYDVWVGDGRISDIAPAGALRRRGGVLDAQGAWLVPGLWDHHVHSLQWALAQTRLSVEHAASPGEAAWAVRAADVRSDGRRVGVRVRDGLWTEPPSLAVLDEATGEVPTYLVNSDLHSVWLNSAAFRREGVVPPDATGILREEPAFAVQAILNAVPQPDEDAALDRVVRQAAARGVVGIQDLEIAWNADRWRHRVARGHDALRVRFDVYPHDLGRAIAEGLVTGQALDGGGLVQAGMLKVISDGSLGTRTAATSQPYPGGHDHGVVAVGPEELVELVTRAAGAGIATTVHAIGDVANRHALDAFAAADVPGRIEHAQLVARSDLPRFARLGVSASVQPEHALDDRDLVERSWDAQTAVAYPLRELAEADATVLLGSDAPVAPLDPWISMAAAVFRARDGGEAWRPHQALDARTALAASTDGGSTGGARILPGGRADLVLVAHDPLAASAERLRAMPVHATLLGGRITHLA</sequence>
<evidence type="ECO:0000259" key="1">
    <source>
        <dbReference type="Pfam" id="PF07969"/>
    </source>
</evidence>
<name>A0AA97I8E6_9MICO</name>
<dbReference type="RefSeq" id="WP_317141045.1">
    <property type="nucleotide sequence ID" value="NZ_CP118157.1"/>
</dbReference>
<dbReference type="InterPro" id="IPR032466">
    <property type="entry name" value="Metal_Hydrolase"/>
</dbReference>
<dbReference type="InterPro" id="IPR011059">
    <property type="entry name" value="Metal-dep_hydrolase_composite"/>
</dbReference>
<accession>A0AA97I8E6</accession>
<dbReference type="GO" id="GO:0016810">
    <property type="term" value="F:hydrolase activity, acting on carbon-nitrogen (but not peptide) bonds"/>
    <property type="evidence" value="ECO:0007669"/>
    <property type="project" value="InterPro"/>
</dbReference>
<organism evidence="2 3">
    <name type="scientific">Microbacterium betulae</name>
    <dbReference type="NCBI Taxonomy" id="2981139"/>
    <lineage>
        <taxon>Bacteria</taxon>
        <taxon>Bacillati</taxon>
        <taxon>Actinomycetota</taxon>
        <taxon>Actinomycetes</taxon>
        <taxon>Micrococcales</taxon>
        <taxon>Microbacteriaceae</taxon>
        <taxon>Microbacterium</taxon>
    </lineage>
</organism>
<proteinExistence type="predicted"/>
<dbReference type="KEGG" id="mbet:N8K70_07920"/>
<evidence type="ECO:0000313" key="2">
    <source>
        <dbReference type="EMBL" id="WOF24572.1"/>
    </source>
</evidence>
<dbReference type="EMBL" id="CP118157">
    <property type="protein sequence ID" value="WOF24572.1"/>
    <property type="molecule type" value="Genomic_DNA"/>
</dbReference>
<dbReference type="InterPro" id="IPR013108">
    <property type="entry name" value="Amidohydro_3"/>
</dbReference>
<dbReference type="SUPFAM" id="SSF51556">
    <property type="entry name" value="Metallo-dependent hydrolases"/>
    <property type="match status" value="1"/>
</dbReference>
<dbReference type="Gene3D" id="3.10.310.70">
    <property type="match status" value="1"/>
</dbReference>
<dbReference type="AlphaFoldDB" id="A0AA97I8E6"/>
<dbReference type="Gene3D" id="3.20.20.140">
    <property type="entry name" value="Metal-dependent hydrolases"/>
    <property type="match status" value="1"/>
</dbReference>
<dbReference type="PANTHER" id="PTHR22642">
    <property type="entry name" value="IMIDAZOLONEPROPIONASE"/>
    <property type="match status" value="1"/>
</dbReference>
<reference evidence="2 3" key="1">
    <citation type="submission" date="2023-02" db="EMBL/GenBank/DDBJ databases">
        <title>Microbacterium betulae sp. nov., isolated from birch wood.</title>
        <authorList>
            <person name="Pasciak M."/>
            <person name="Pawlik K.J."/>
            <person name="Martynowski D."/>
            <person name="Laczmanski L."/>
            <person name="Ciekot J."/>
            <person name="Szponar B."/>
            <person name="Wojcik-Fatla A."/>
            <person name="Mackiewicz B."/>
            <person name="Farian E."/>
            <person name="Cholewa G."/>
            <person name="Cholewa A."/>
            <person name="Dutkiewicz J."/>
        </authorList>
    </citation>
    <scope>NUCLEOTIDE SEQUENCE [LARGE SCALE GENOMIC DNA]</scope>
    <source>
        <strain evidence="2 3">AB</strain>
    </source>
</reference>
<protein>
    <submittedName>
        <fullName evidence="2">Amidohydrolase family protein</fullName>
    </submittedName>
</protein>
<dbReference type="PANTHER" id="PTHR22642:SF2">
    <property type="entry name" value="PROTEIN LONG AFTER FAR-RED 3"/>
    <property type="match status" value="1"/>
</dbReference>
<keyword evidence="3" id="KW-1185">Reference proteome</keyword>
<dbReference type="Pfam" id="PF07969">
    <property type="entry name" value="Amidohydro_3"/>
    <property type="match status" value="1"/>
</dbReference>
<evidence type="ECO:0000313" key="3">
    <source>
        <dbReference type="Proteomes" id="UP001305498"/>
    </source>
</evidence>
<feature type="domain" description="Amidohydrolase 3" evidence="1">
    <location>
        <begin position="58"/>
        <end position="500"/>
    </location>
</feature>
<dbReference type="Proteomes" id="UP001305498">
    <property type="component" value="Chromosome"/>
</dbReference>
<dbReference type="Gene3D" id="2.30.40.10">
    <property type="entry name" value="Urease, subunit C, domain 1"/>
    <property type="match status" value="1"/>
</dbReference>
<dbReference type="SUPFAM" id="SSF51338">
    <property type="entry name" value="Composite domain of metallo-dependent hydrolases"/>
    <property type="match status" value="1"/>
</dbReference>
<gene>
    <name evidence="2" type="ORF">N8K70_07920</name>
</gene>